<gene>
    <name evidence="3" type="ORF">BN1012_Phect1976</name>
</gene>
<dbReference type="OrthoDB" id="9807574at2"/>
<organism evidence="3 4">
    <name type="scientific">Candidatus Phaeomarinibacter ectocarpi</name>
    <dbReference type="NCBI Taxonomy" id="1458461"/>
    <lineage>
        <taxon>Bacteria</taxon>
        <taxon>Pseudomonadati</taxon>
        <taxon>Pseudomonadota</taxon>
        <taxon>Alphaproteobacteria</taxon>
        <taxon>Hyphomicrobiales</taxon>
        <taxon>Parvibaculaceae</taxon>
        <taxon>Candidatus Phaeomarinibacter</taxon>
    </lineage>
</organism>
<dbReference type="SUPFAM" id="SSF56925">
    <property type="entry name" value="OMPA-like"/>
    <property type="match status" value="1"/>
</dbReference>
<dbReference type="InterPro" id="IPR005618">
    <property type="entry name" value="OMPW"/>
</dbReference>
<dbReference type="HOGENOM" id="CLU_042505_0_1_5"/>
<keyword evidence="2" id="KW-0732">Signal</keyword>
<proteinExistence type="inferred from homology"/>
<dbReference type="KEGG" id="pect:BN1012_Phect1976"/>
<dbReference type="GO" id="GO:0055085">
    <property type="term" value="P:transmembrane transport"/>
    <property type="evidence" value="ECO:0007669"/>
    <property type="project" value="TreeGrafter"/>
</dbReference>
<evidence type="ECO:0000313" key="4">
    <source>
        <dbReference type="Proteomes" id="UP000032160"/>
    </source>
</evidence>
<comment type="similarity">
    <text evidence="1">Belongs to the OmpW/AlkL family.</text>
</comment>
<dbReference type="PATRIC" id="fig|1458461.3.peg.1982"/>
<reference evidence="3 4" key="1">
    <citation type="journal article" date="2014" name="Front. Genet.">
        <title>Genome and metabolic network of "Candidatus Phaeomarinobacter ectocarpi" Ec32, a new candidate genus of Alphaproteobacteria frequently associated with brown algae.</title>
        <authorList>
            <person name="Dittami S.M."/>
            <person name="Barbeyron T."/>
            <person name="Boyen C."/>
            <person name="Cambefort J."/>
            <person name="Collet G."/>
            <person name="Delage L."/>
            <person name="Gobet A."/>
            <person name="Groisillier A."/>
            <person name="Leblanc C."/>
            <person name="Michel G."/>
            <person name="Scornet D."/>
            <person name="Siegel A."/>
            <person name="Tapia J.E."/>
            <person name="Tonon T."/>
        </authorList>
    </citation>
    <scope>NUCLEOTIDE SEQUENCE [LARGE SCALE GENOMIC DNA]</scope>
    <source>
        <strain evidence="3 4">Ec32</strain>
    </source>
</reference>
<evidence type="ECO:0000256" key="2">
    <source>
        <dbReference type="SAM" id="SignalP"/>
    </source>
</evidence>
<dbReference type="InterPro" id="IPR011250">
    <property type="entry name" value="OMP/PagP_B-barrel"/>
</dbReference>
<evidence type="ECO:0000256" key="1">
    <source>
        <dbReference type="ARBA" id="ARBA00009330"/>
    </source>
</evidence>
<dbReference type="EMBL" id="HG966617">
    <property type="protein sequence ID" value="CDO60189.1"/>
    <property type="molecule type" value="Genomic_DNA"/>
</dbReference>
<protein>
    <submittedName>
        <fullName evidence="3">Outer membrane protein W</fullName>
    </submittedName>
</protein>
<dbReference type="RefSeq" id="WP_043948287.1">
    <property type="nucleotide sequence ID" value="NZ_HG966617.1"/>
</dbReference>
<accession>X5MFU7</accession>
<keyword evidence="4" id="KW-1185">Reference proteome</keyword>
<dbReference type="Pfam" id="PF03922">
    <property type="entry name" value="OmpW"/>
    <property type="match status" value="1"/>
</dbReference>
<dbReference type="Proteomes" id="UP000032160">
    <property type="component" value="Chromosome I"/>
</dbReference>
<sequence>MQSKHIVNTLAAALLGATALTMPTFAAAEDGASGQSPWQIRARIIGVIPDEDSSLTPNIGSVDADGAVVPEIDISYFFTPNIAAELIAATSPHDMKVNLNGGGSLDLGDVWVLPPTLLLQYHFMPDGQVRPYVGAGINYTHLYNADDTPGTSVDYDGGFGWALQAGVDVPIGGNWSWNFDVKKIFVNVEATVNSAVKADVDLDPWVVGTGIGYRF</sequence>
<dbReference type="GO" id="GO:0019867">
    <property type="term" value="C:outer membrane"/>
    <property type="evidence" value="ECO:0007669"/>
    <property type="project" value="InterPro"/>
</dbReference>
<dbReference type="Gene3D" id="2.40.160.20">
    <property type="match status" value="1"/>
</dbReference>
<dbReference type="PANTHER" id="PTHR36920:SF1">
    <property type="entry name" value="OUTER MEMBRANE PROTEIN W"/>
    <property type="match status" value="1"/>
</dbReference>
<feature type="signal peptide" evidence="2">
    <location>
        <begin position="1"/>
        <end position="28"/>
    </location>
</feature>
<dbReference type="AlphaFoldDB" id="X5MFU7"/>
<name>X5MFU7_9HYPH</name>
<dbReference type="STRING" id="1458461.BN1012_Phect1976"/>
<dbReference type="PANTHER" id="PTHR36920">
    <property type="match status" value="1"/>
</dbReference>
<evidence type="ECO:0000313" key="3">
    <source>
        <dbReference type="EMBL" id="CDO60189.1"/>
    </source>
</evidence>
<feature type="chain" id="PRO_5004957941" evidence="2">
    <location>
        <begin position="29"/>
        <end position="215"/>
    </location>
</feature>